<dbReference type="GO" id="GO:0140664">
    <property type="term" value="F:ATP-dependent DNA damage sensor activity"/>
    <property type="evidence" value="ECO:0007669"/>
    <property type="project" value="InterPro"/>
</dbReference>
<dbReference type="PANTHER" id="PTHR22942:SF66">
    <property type="entry name" value="RE19845P"/>
    <property type="match status" value="1"/>
</dbReference>
<reference evidence="9 10" key="1">
    <citation type="journal article" date="2018" name="Sci. Rep.">
        <title>Genome sequence of the cauliflower mushroom Sparassis crispa (Hanabiratake) and its association with beneficial usage.</title>
        <authorList>
            <person name="Kiyama R."/>
            <person name="Furutani Y."/>
            <person name="Kawaguchi K."/>
            <person name="Nakanishi T."/>
        </authorList>
    </citation>
    <scope>NUCLEOTIDE SEQUENCE [LARGE SCALE GENOMIC DNA]</scope>
</reference>
<evidence type="ECO:0000313" key="9">
    <source>
        <dbReference type="EMBL" id="GBE82474.1"/>
    </source>
</evidence>
<keyword evidence="6" id="KW-0539">Nucleus</keyword>
<dbReference type="PROSITE" id="PS50162">
    <property type="entry name" value="RECA_2"/>
    <property type="match status" value="1"/>
</dbReference>
<keyword evidence="10" id="KW-1185">Reference proteome</keyword>
<dbReference type="InterPro" id="IPR027417">
    <property type="entry name" value="P-loop_NTPase"/>
</dbReference>
<dbReference type="GO" id="GO:0003697">
    <property type="term" value="F:single-stranded DNA binding"/>
    <property type="evidence" value="ECO:0007669"/>
    <property type="project" value="TreeGrafter"/>
</dbReference>
<organism evidence="9 10">
    <name type="scientific">Sparassis crispa</name>
    <dbReference type="NCBI Taxonomy" id="139825"/>
    <lineage>
        <taxon>Eukaryota</taxon>
        <taxon>Fungi</taxon>
        <taxon>Dikarya</taxon>
        <taxon>Basidiomycota</taxon>
        <taxon>Agaricomycotina</taxon>
        <taxon>Agaricomycetes</taxon>
        <taxon>Polyporales</taxon>
        <taxon>Sparassidaceae</taxon>
        <taxon>Sparassis</taxon>
    </lineage>
</organism>
<feature type="region of interest" description="Disordered" evidence="7">
    <location>
        <begin position="429"/>
        <end position="463"/>
    </location>
</feature>
<dbReference type="RefSeq" id="XP_027613387.1">
    <property type="nucleotide sequence ID" value="XM_027757586.1"/>
</dbReference>
<dbReference type="EMBL" id="BFAD01000004">
    <property type="protein sequence ID" value="GBE82474.1"/>
    <property type="molecule type" value="Genomic_DNA"/>
</dbReference>
<evidence type="ECO:0000256" key="7">
    <source>
        <dbReference type="SAM" id="MobiDB-lite"/>
    </source>
</evidence>
<dbReference type="InterPro" id="IPR047348">
    <property type="entry name" value="XRCC3-like_C"/>
</dbReference>
<protein>
    <submittedName>
        <fullName evidence="9">DNA repair protein</fullName>
    </submittedName>
</protein>
<dbReference type="Proteomes" id="UP000287166">
    <property type="component" value="Unassembled WGS sequence"/>
</dbReference>
<keyword evidence="2" id="KW-0547">Nucleotide-binding</keyword>
<dbReference type="CDD" id="cd19491">
    <property type="entry name" value="XRCC3"/>
    <property type="match status" value="1"/>
</dbReference>
<dbReference type="Gene3D" id="3.40.50.300">
    <property type="entry name" value="P-loop containing nucleotide triphosphate hydrolases"/>
    <property type="match status" value="1"/>
</dbReference>
<dbReference type="GO" id="GO:0000730">
    <property type="term" value="P:DNA recombinase assembly"/>
    <property type="evidence" value="ECO:0007669"/>
    <property type="project" value="TreeGrafter"/>
</dbReference>
<dbReference type="SUPFAM" id="SSF52540">
    <property type="entry name" value="P-loop containing nucleoside triphosphate hydrolases"/>
    <property type="match status" value="1"/>
</dbReference>
<name>A0A401GK00_9APHY</name>
<evidence type="ECO:0000256" key="2">
    <source>
        <dbReference type="ARBA" id="ARBA00022741"/>
    </source>
</evidence>
<keyword evidence="4" id="KW-0067">ATP-binding</keyword>
<evidence type="ECO:0000256" key="5">
    <source>
        <dbReference type="ARBA" id="ARBA00023204"/>
    </source>
</evidence>
<keyword evidence="3" id="KW-0227">DNA damage</keyword>
<gene>
    <name evidence="9" type="ORF">SCP_0408580</name>
</gene>
<dbReference type="Pfam" id="PF08423">
    <property type="entry name" value="Rad51"/>
    <property type="match status" value="1"/>
</dbReference>
<dbReference type="GO" id="GO:0042148">
    <property type="term" value="P:DNA strand invasion"/>
    <property type="evidence" value="ECO:0007669"/>
    <property type="project" value="TreeGrafter"/>
</dbReference>
<comment type="subcellular location">
    <subcellularLocation>
        <location evidence="1">Nucleus</location>
    </subcellularLocation>
</comment>
<dbReference type="InParanoid" id="A0A401GK00"/>
<evidence type="ECO:0000256" key="6">
    <source>
        <dbReference type="ARBA" id="ARBA00023242"/>
    </source>
</evidence>
<dbReference type="GO" id="GO:0006312">
    <property type="term" value="P:mitotic recombination"/>
    <property type="evidence" value="ECO:0007669"/>
    <property type="project" value="TreeGrafter"/>
</dbReference>
<proteinExistence type="predicted"/>
<feature type="domain" description="RecA family profile 1" evidence="8">
    <location>
        <begin position="75"/>
        <end position="257"/>
    </location>
</feature>
<dbReference type="GO" id="GO:0005634">
    <property type="term" value="C:nucleus"/>
    <property type="evidence" value="ECO:0007669"/>
    <property type="project" value="UniProtKB-SubCell"/>
</dbReference>
<dbReference type="InterPro" id="IPR013632">
    <property type="entry name" value="Rad51_C"/>
</dbReference>
<evidence type="ECO:0000256" key="3">
    <source>
        <dbReference type="ARBA" id="ARBA00022763"/>
    </source>
</evidence>
<comment type="caution">
    <text evidence="9">The sequence shown here is derived from an EMBL/GenBank/DDBJ whole genome shotgun (WGS) entry which is preliminary data.</text>
</comment>
<evidence type="ECO:0000256" key="1">
    <source>
        <dbReference type="ARBA" id="ARBA00004123"/>
    </source>
</evidence>
<dbReference type="GO" id="GO:0000150">
    <property type="term" value="F:DNA strand exchange activity"/>
    <property type="evidence" value="ECO:0007669"/>
    <property type="project" value="TreeGrafter"/>
</dbReference>
<accession>A0A401GK00</accession>
<dbReference type="GeneID" id="38779391"/>
<dbReference type="InterPro" id="IPR020588">
    <property type="entry name" value="RecA_ATP-bd"/>
</dbReference>
<keyword evidence="5" id="KW-0234">DNA repair</keyword>
<dbReference type="PANTHER" id="PTHR22942">
    <property type="entry name" value="RECA/RAD51/RADA DNA STRAND-PAIRING FAMILY MEMBER"/>
    <property type="match status" value="1"/>
</dbReference>
<dbReference type="FunCoup" id="A0A401GK00">
    <property type="interactions" value="110"/>
</dbReference>
<dbReference type="AlphaFoldDB" id="A0A401GK00"/>
<dbReference type="GO" id="GO:0003690">
    <property type="term" value="F:double-stranded DNA binding"/>
    <property type="evidence" value="ECO:0007669"/>
    <property type="project" value="TreeGrafter"/>
</dbReference>
<dbReference type="GO" id="GO:0061982">
    <property type="term" value="P:meiosis I cell cycle process"/>
    <property type="evidence" value="ECO:0007669"/>
    <property type="project" value="UniProtKB-ARBA"/>
</dbReference>
<evidence type="ECO:0000256" key="4">
    <source>
        <dbReference type="ARBA" id="ARBA00022840"/>
    </source>
</evidence>
<dbReference type="STRING" id="139825.A0A401GK00"/>
<evidence type="ECO:0000259" key="8">
    <source>
        <dbReference type="PROSITE" id="PS50162"/>
    </source>
</evidence>
<dbReference type="OrthoDB" id="1861185at2759"/>
<dbReference type="GO" id="GO:0005524">
    <property type="term" value="F:ATP binding"/>
    <property type="evidence" value="ECO:0007669"/>
    <property type="project" value="UniProtKB-KW"/>
</dbReference>
<evidence type="ECO:0000313" key="10">
    <source>
        <dbReference type="Proteomes" id="UP000287166"/>
    </source>
</evidence>
<sequence length="492" mass="53588">MEARSLLTVTSLSGDDRTALKKGNILTVADLMLTSPGDLVKKCRFSLNEAQKIVDLVCRELAHQPRMLEDVVEEGEEKFTTGDLRLDETLGGGIRPGMLWEVVGESAAGKTQLALQLCLMVQLPLELGGLSGSACILTTSAHLPTTRLVEIADTHALLSSTHCGLSDIHTIKTPEIPILLHVLSTTLPTFISQQASRDGAKPVKLLIVDALTELFHSDSKTSKHTLFERSKNLSEISALLYDLTRRHRLAVLVLNEVIDVFGATLEADAGFTGDMLYRDQARFFGRADSVPGEERKEAALGLVWANQVNARIMMSRTGRMRHIDVSNLASSRRKRRRLEDASDGAQRVGDLPMFVRRLSVIFSCVALPASLDYVVCDQGIVTVPEEPAFPEPPRAVSTESVIAPGPTATPAQTPYDVSPYDVGLISGNPKLVDSNAQPAEDAGPAAESIEAEDGPRADEDEWDQYWKDADTDDSLYRHVDTYLAPPINATPD</sequence>